<evidence type="ECO:0000313" key="5">
    <source>
        <dbReference type="EMBL" id="NYS96538.1"/>
    </source>
</evidence>
<reference evidence="5 6" key="1">
    <citation type="submission" date="2020-07" db="EMBL/GenBank/DDBJ databases">
        <title>MOT database genomes.</title>
        <authorList>
            <person name="Joseph S."/>
            <person name="Aduse-Opoku J."/>
            <person name="Hashim A."/>
            <person name="Wade W."/>
            <person name="Curtis M."/>
        </authorList>
    </citation>
    <scope>NUCLEOTIDE SEQUENCE [LARGE SCALE GENOMIC DNA]</scope>
    <source>
        <strain evidence="5 6">STR</strain>
    </source>
</reference>
<comment type="caution">
    <text evidence="5">The sequence shown here is derived from an EMBL/GenBank/DDBJ whole genome shotgun (WGS) entry which is preliminary data.</text>
</comment>
<dbReference type="InterPro" id="IPR005877">
    <property type="entry name" value="YSIRK_signal_dom"/>
</dbReference>
<name>A0A7Z0M662_9STRE</name>
<dbReference type="InterPro" id="IPR003646">
    <property type="entry name" value="SH3-like_bac-type"/>
</dbReference>
<feature type="signal peptide" evidence="3">
    <location>
        <begin position="1"/>
        <end position="35"/>
    </location>
</feature>
<feature type="compositionally biased region" description="Low complexity" evidence="2">
    <location>
        <begin position="121"/>
        <end position="141"/>
    </location>
</feature>
<feature type="domain" description="SH3b" evidence="4">
    <location>
        <begin position="241"/>
        <end position="307"/>
    </location>
</feature>
<protein>
    <submittedName>
        <fullName evidence="5">GBS Bsp-like repeat-containing protein</fullName>
    </submittedName>
</protein>
<evidence type="ECO:0000313" key="6">
    <source>
        <dbReference type="Proteomes" id="UP000589521"/>
    </source>
</evidence>
<proteinExistence type="predicted"/>
<evidence type="ECO:0000256" key="2">
    <source>
        <dbReference type="SAM" id="MobiDB-lite"/>
    </source>
</evidence>
<dbReference type="InterPro" id="IPR013688">
    <property type="entry name" value="GBS_Bsp-like"/>
</dbReference>
<gene>
    <name evidence="5" type="ORF">HZY94_05015</name>
</gene>
<feature type="compositionally biased region" description="Low complexity" evidence="2">
    <location>
        <begin position="39"/>
        <end position="66"/>
    </location>
</feature>
<dbReference type="AlphaFoldDB" id="A0A7Z0M662"/>
<accession>A0A7Z0M662</accession>
<dbReference type="Gene3D" id="2.30.30.40">
    <property type="entry name" value="SH3 Domains"/>
    <property type="match status" value="2"/>
</dbReference>
<keyword evidence="1 3" id="KW-0732">Signal</keyword>
<dbReference type="Proteomes" id="UP000589521">
    <property type="component" value="Unassembled WGS sequence"/>
</dbReference>
<dbReference type="Pfam" id="PF08460">
    <property type="entry name" value="SH3_5"/>
    <property type="match status" value="2"/>
</dbReference>
<feature type="region of interest" description="Disordered" evidence="2">
    <location>
        <begin position="36"/>
        <end position="158"/>
    </location>
</feature>
<dbReference type="Pfam" id="PF08481">
    <property type="entry name" value="GBS_Bsp-like"/>
    <property type="match status" value="3"/>
</dbReference>
<organism evidence="5 6">
    <name type="scientific">Streptococcus danieliae</name>
    <dbReference type="NCBI Taxonomy" id="747656"/>
    <lineage>
        <taxon>Bacteria</taxon>
        <taxon>Bacillati</taxon>
        <taxon>Bacillota</taxon>
        <taxon>Bacilli</taxon>
        <taxon>Lactobacillales</taxon>
        <taxon>Streptococcaceae</taxon>
        <taxon>Streptococcus</taxon>
    </lineage>
</organism>
<feature type="chain" id="PRO_5031416914" evidence="3">
    <location>
        <begin position="36"/>
        <end position="646"/>
    </location>
</feature>
<dbReference type="NCBIfam" id="TIGR01168">
    <property type="entry name" value="YSIRK_signal"/>
    <property type="match status" value="1"/>
</dbReference>
<sequence>MKHGSQQRFSIRKYSFGAASVLIASLVFMGGQVQADSLAESSASTEAASQTVASSSTEVVTQTTSEPAPASDQKEVEPSTEIGSVAQVEAAPSESVSSVSESKVETKVAPEVQPASSKVESPATATPSSSSPTVAPSVSPVRRAATAGNPNVATLPDSGTYVFEEKTDVHSQPNLSSTIVATYQKGQSVIYDRLLSADERLWLSYIGASGARRYVALPAQNQSGQTTDSAVANTLNALAPQGTYTFSKTAGVKNEARLSSPNLAFYSPGQSVRYDRVLTAENHRWISYISYSGSRRYVAIEELPQAPKVEKTGQISAVNVSSSGYDVIVKNVNHPAGVKEVLVPSWSEKNGQDDIIWHKAVKQGDGSYKVRVETNQHKQDFGAYHSHVYYVTNQNKRDYVTATKVVVPQAPKVEKTGQVSATNVSSSGYDVIVTNVNHPAGIKEVLVPSWSEKNGQDDIIWHKAVKQGDGSYKVRVETNQHKQDFGAYHSHVYYVTNQNKREYVTETKVTVPQAPKVEKTGQVSATNVSSSGYDVIVTNVNHPAGIKEVLVPSWSEKNGQDDIIWHKAVKQSDGSYKVRVETSQHKQDFGAYHSHVYYVTNQNKREYVTETKVMVPEPKMSVRVENITVVGFDVTIKGLATNPDVR</sequence>
<dbReference type="RefSeq" id="WP_179925264.1">
    <property type="nucleotide sequence ID" value="NZ_JACBXX010000122.1"/>
</dbReference>
<evidence type="ECO:0000259" key="4">
    <source>
        <dbReference type="SMART" id="SM00287"/>
    </source>
</evidence>
<dbReference type="Gene3D" id="2.60.40.3760">
    <property type="match status" value="3"/>
</dbReference>
<evidence type="ECO:0000256" key="1">
    <source>
        <dbReference type="ARBA" id="ARBA00022729"/>
    </source>
</evidence>
<evidence type="ECO:0000256" key="3">
    <source>
        <dbReference type="SAM" id="SignalP"/>
    </source>
</evidence>
<feature type="compositionally biased region" description="Low complexity" evidence="2">
    <location>
        <begin position="84"/>
        <end position="101"/>
    </location>
</feature>
<dbReference type="EMBL" id="JACBXX010000122">
    <property type="protein sequence ID" value="NYS96538.1"/>
    <property type="molecule type" value="Genomic_DNA"/>
</dbReference>
<feature type="domain" description="SH3b" evidence="4">
    <location>
        <begin position="158"/>
        <end position="227"/>
    </location>
</feature>
<dbReference type="Pfam" id="PF04650">
    <property type="entry name" value="YSIRK_signal"/>
    <property type="match status" value="1"/>
</dbReference>
<dbReference type="SMART" id="SM00287">
    <property type="entry name" value="SH3b"/>
    <property type="match status" value="2"/>
</dbReference>